<keyword evidence="8" id="KW-0418">Kinase</keyword>
<dbReference type="InterPro" id="IPR000700">
    <property type="entry name" value="PAS-assoc_C"/>
</dbReference>
<dbReference type="EC" id="2.7.13.3" evidence="2"/>
<dbReference type="SUPFAM" id="SSF55781">
    <property type="entry name" value="GAF domain-like"/>
    <property type="match status" value="1"/>
</dbReference>
<dbReference type="InterPro" id="IPR036890">
    <property type="entry name" value="HATPase_C_sf"/>
</dbReference>
<dbReference type="InterPro" id="IPR011009">
    <property type="entry name" value="Kinase-like_dom_sf"/>
</dbReference>
<dbReference type="InterPro" id="IPR003018">
    <property type="entry name" value="GAF"/>
</dbReference>
<dbReference type="InterPro" id="IPR035965">
    <property type="entry name" value="PAS-like_dom_sf"/>
</dbReference>
<dbReference type="Pfam" id="PF01590">
    <property type="entry name" value="GAF"/>
    <property type="match status" value="1"/>
</dbReference>
<evidence type="ECO:0000259" key="4">
    <source>
        <dbReference type="PROSITE" id="PS50011"/>
    </source>
</evidence>
<dbReference type="InterPro" id="IPR004358">
    <property type="entry name" value="Sig_transdc_His_kin-like_C"/>
</dbReference>
<dbReference type="Gene3D" id="1.10.287.130">
    <property type="match status" value="1"/>
</dbReference>
<feature type="domain" description="PAS" evidence="6">
    <location>
        <begin position="1368"/>
        <end position="1416"/>
    </location>
</feature>
<dbReference type="PANTHER" id="PTHR43642">
    <property type="entry name" value="HYBRID SIGNAL TRANSDUCTION HISTIDINE KINASE G"/>
    <property type="match status" value="1"/>
</dbReference>
<dbReference type="InterPro" id="IPR008271">
    <property type="entry name" value="Ser/Thr_kinase_AS"/>
</dbReference>
<dbReference type="InterPro" id="IPR029016">
    <property type="entry name" value="GAF-like_dom_sf"/>
</dbReference>
<accession>A0A101KUT7</accession>
<dbReference type="CDD" id="cd00130">
    <property type="entry name" value="PAS"/>
    <property type="match status" value="3"/>
</dbReference>
<evidence type="ECO:0000259" key="7">
    <source>
        <dbReference type="PROSITE" id="PS50113"/>
    </source>
</evidence>
<keyword evidence="8" id="KW-0808">Transferase</keyword>
<evidence type="ECO:0000259" key="6">
    <source>
        <dbReference type="PROSITE" id="PS50112"/>
    </source>
</evidence>
<evidence type="ECO:0000313" key="9">
    <source>
        <dbReference type="Proteomes" id="UP000053176"/>
    </source>
</evidence>
<dbReference type="InterPro" id="IPR013655">
    <property type="entry name" value="PAS_fold_3"/>
</dbReference>
<gene>
    <name evidence="8" type="ORF">AU467_02215</name>
</gene>
<dbReference type="InterPro" id="IPR005467">
    <property type="entry name" value="His_kinase_dom"/>
</dbReference>
<dbReference type="EMBL" id="LPWA01000098">
    <property type="protein sequence ID" value="KUM27362.1"/>
    <property type="molecule type" value="Genomic_DNA"/>
</dbReference>
<protein>
    <recommendedName>
        <fullName evidence="2">histidine kinase</fullName>
        <ecNumber evidence="2">2.7.13.3</ecNumber>
    </recommendedName>
</protein>
<dbReference type="SUPFAM" id="SSF55785">
    <property type="entry name" value="PYP-like sensor domain (PAS domain)"/>
    <property type="match status" value="3"/>
</dbReference>
<dbReference type="SMART" id="SM00086">
    <property type="entry name" value="PAC"/>
    <property type="match status" value="3"/>
</dbReference>
<evidence type="ECO:0000313" key="8">
    <source>
        <dbReference type="EMBL" id="KUM27362.1"/>
    </source>
</evidence>
<comment type="catalytic activity">
    <reaction evidence="1">
        <text>ATP + protein L-histidine = ADP + protein N-phospho-L-histidine.</text>
        <dbReference type="EC" id="2.7.13.3"/>
    </reaction>
</comment>
<dbReference type="InterPro" id="IPR000014">
    <property type="entry name" value="PAS"/>
</dbReference>
<dbReference type="PROSITE" id="PS50011">
    <property type="entry name" value="PROTEIN_KINASE_DOM"/>
    <property type="match status" value="1"/>
</dbReference>
<dbReference type="InterPro" id="IPR000719">
    <property type="entry name" value="Prot_kinase_dom"/>
</dbReference>
<reference evidence="8 9" key="1">
    <citation type="submission" date="2015-12" db="EMBL/GenBank/DDBJ databases">
        <title>Draft genome sequence of Mesorhizobium sp. UFLA 01-765, a multitolerant efficient symbiont and plant-growth promoting strain isolated from Zn-mining soil using Leucaena leucocephala as a trap plant.</title>
        <authorList>
            <person name="Rangel W.M."/>
            <person name="Thijs S."/>
            <person name="Longatti S.M."/>
            <person name="Moreira F.M."/>
            <person name="Weyens N."/>
            <person name="Vangronsveld J."/>
            <person name="Van Hamme J.D."/>
            <person name="Bottos E.M."/>
            <person name="Rineau F."/>
        </authorList>
    </citation>
    <scope>NUCLEOTIDE SEQUENCE [LARGE SCALE GENOMIC DNA]</scope>
    <source>
        <strain evidence="8 9">UFLA 01-765</strain>
    </source>
</reference>
<dbReference type="PROSITE" id="PS00108">
    <property type="entry name" value="PROTEIN_KINASE_ST"/>
    <property type="match status" value="1"/>
</dbReference>
<dbReference type="PROSITE" id="PS50112">
    <property type="entry name" value="PAS"/>
    <property type="match status" value="3"/>
</dbReference>
<proteinExistence type="predicted"/>
<evidence type="ECO:0000256" key="2">
    <source>
        <dbReference type="ARBA" id="ARBA00012438"/>
    </source>
</evidence>
<organism evidence="8 9">
    <name type="scientific">Rhizobium loti</name>
    <name type="common">Mesorhizobium loti</name>
    <dbReference type="NCBI Taxonomy" id="381"/>
    <lineage>
        <taxon>Bacteria</taxon>
        <taxon>Pseudomonadati</taxon>
        <taxon>Pseudomonadota</taxon>
        <taxon>Alphaproteobacteria</taxon>
        <taxon>Hyphomicrobiales</taxon>
        <taxon>Phyllobacteriaceae</taxon>
        <taxon>Mesorhizobium</taxon>
    </lineage>
</organism>
<dbReference type="SUPFAM" id="SSF47384">
    <property type="entry name" value="Homodimeric domain of signal transducing histidine kinase"/>
    <property type="match status" value="1"/>
</dbReference>
<dbReference type="Proteomes" id="UP000053176">
    <property type="component" value="Unassembled WGS sequence"/>
</dbReference>
<feature type="domain" description="Protein kinase" evidence="4">
    <location>
        <begin position="1"/>
        <end position="171"/>
    </location>
</feature>
<dbReference type="InterPro" id="IPR041664">
    <property type="entry name" value="AAA_16"/>
</dbReference>
<dbReference type="NCBIfam" id="TIGR00229">
    <property type="entry name" value="sensory_box"/>
    <property type="match status" value="3"/>
</dbReference>
<evidence type="ECO:0000256" key="3">
    <source>
        <dbReference type="ARBA" id="ARBA00022553"/>
    </source>
</evidence>
<dbReference type="SMART" id="SM00388">
    <property type="entry name" value="HisKA"/>
    <property type="match status" value="1"/>
</dbReference>
<dbReference type="Gene3D" id="3.30.450.20">
    <property type="entry name" value="PAS domain"/>
    <property type="match status" value="3"/>
</dbReference>
<comment type="caution">
    <text evidence="8">The sequence shown here is derived from an EMBL/GenBank/DDBJ whole genome shotgun (WGS) entry which is preliminary data.</text>
</comment>
<dbReference type="InterPro" id="IPR003661">
    <property type="entry name" value="HisK_dim/P_dom"/>
</dbReference>
<dbReference type="InterPro" id="IPR053159">
    <property type="entry name" value="Hybrid_Histidine_Kinase"/>
</dbReference>
<dbReference type="SUPFAM" id="SSF56112">
    <property type="entry name" value="Protein kinase-like (PK-like)"/>
    <property type="match status" value="1"/>
</dbReference>
<dbReference type="Pfam" id="PF02518">
    <property type="entry name" value="HATPase_c"/>
    <property type="match status" value="1"/>
</dbReference>
<dbReference type="Gene3D" id="3.40.50.300">
    <property type="entry name" value="P-loop containing nucleotide triphosphate hydrolases"/>
    <property type="match status" value="1"/>
</dbReference>
<dbReference type="CDD" id="cd00082">
    <property type="entry name" value="HisKA"/>
    <property type="match status" value="1"/>
</dbReference>
<dbReference type="InterPro" id="IPR036097">
    <property type="entry name" value="HisK_dim/P_sf"/>
</dbReference>
<dbReference type="Gene3D" id="1.10.510.10">
    <property type="entry name" value="Transferase(Phosphotransferase) domain 1"/>
    <property type="match status" value="1"/>
</dbReference>
<dbReference type="SUPFAM" id="SSF55874">
    <property type="entry name" value="ATPase domain of HSP90 chaperone/DNA topoisomerase II/histidine kinase"/>
    <property type="match status" value="1"/>
</dbReference>
<dbReference type="PRINTS" id="PR00344">
    <property type="entry name" value="BCTRLSENSOR"/>
</dbReference>
<dbReference type="PANTHER" id="PTHR43642:SF1">
    <property type="entry name" value="HYBRID SIGNAL TRANSDUCTION HISTIDINE KINASE G"/>
    <property type="match status" value="1"/>
</dbReference>
<sequence>MDVVRFLDLAAAIAAAVGKLHQRGLVHKDIKPANILLNTATNEVRLTGFGMASRLPRERQSPHPPETIAGTLAYMAPEQTGRMNRSVDSRSDLYALGVTFYKMLTGSLPFAAADPMEWLHCHIARLPIPPATRVREIPGAVSAIVMKLLAKQAEDRYQTAAGLESDLRSCLTKFGAQGRIVDFPLGEHDTPDRLLIPEKLYGRGREVETLLAAFDRIVNGGAPELILVSGYSGIGKSSVVNELQPVLVPPRGLFASGKFDQLKRDVPYATLAQALQSLVRPLLGKSDEDLAPWRGKLREALGPNARLMLDLVPELRLLTGEALAVGELPPQDAKRRFHAVLQQFIGVFAQPEHPLALFLDDLQWLDAATLDLLEDLVCRSDVRNLLIIGAFRDNEVTPSHPLMRKLETIRTIGTVQDIKLAPLTTNDLGNLVADTLLCDVEHGSPLAELVRAKTDGNPLFVIQFLHMLTDEGLLAFDHEAARWSWELGAIHAKRYTDNVMELLAERLTRLPPDTQGALRQFACLGNVADISKLSIVLEMPENQVHAALGEALRQQLIERVGTSYKFVHDRMQEASYALIPEVARAEAHLKIGRTLVAQIPAERRDAAIFEIVNQLNRGTPLITSRAESEQLAELNLTAGKRAKASTAYASALAYLTAGAGLLSDDVWERRQGLAFELELNRADCEVCVGAQEEAEKRLAVLATRTIDTIQRCLVAHRRVDLYVMLGAGEKGVTIALECLRHVGIDWSAHPTEAEARREYERIWSLLGDRSIEDLVELPTMQDPQARATLDVLTSLVLPALYTDKNLYALGVCMAANLNLEHGNSEAAPVNYVTVAMIAGPRFGHYDEGYRFGKLACDLVERRGLTHFGARAYVAFAIVVPWTRPLREGIDPSRRAFQMAKDHSDATYASLASRGLSSILVALGDPLDQFEREAQDQLEFVQRFGFFLDRLSAPLALARTLRGKNAKFGSLDDGAFTERSFEERITGQPARAFLECYYWIRKLQARFLARDYLSAVVAAEKAESWYAKSAALSLFPAEEAECHFYAALARAACCEPLGSDPYATHREALDEHERQLRAWAANCPQNFEDRAALVGAEIARIEGRPLEAMDLYERAIASARTNGFVHNEAIAHEVAARFYAARGFDDIAHLYLANARHGYLRWGADGKVRQLEQLHPWLRHDERMSGPTSTIEERVEQLDISTVVEISQALSGEVVLERLIDRLVRVALQHAGADRGLLICPRSDELLIYAEATAQGDEVAVDVRERTAGVSLPESLVRYSLRTGETVLLDDASSHNPFSADPFIRERRARSILCLPLINQGRFVGILYLENNLTPHAFTRSRLTVLKVLASQAAISLENIGLFRALADRERKIRRLVDANIIGTFVWKVAGPSFDDVQIVEANDAFLNMVGYDRDDLAAGRLSRSILSLPEWRERDALTVEELRVTGRAQPFEKEYLRKDGSRIPVLMGFAAFDELRVEGFAFVLDLTERKRAEEALRESERSLRSVIDGIPGLVGVLAPNGELESVNRPLLEYFGKSLEELKNWGINETIHREDLPRVVEIVGRSIASGKPFESVHRNRRFDGEYRWFDTRGVPFRDGSGRITRWYLLVTDIEDRKRAEEALRESERSLRSVLDGIAGLVAVAAPNGELEAVNRQVLEYFGRPAEELKDWGTINIVHPEDLPRVLEIFKKSIAAGIPFRYETRLRRFDAEYRWFEARFAPIRDDSGRLVRWYVLLTDIEDRIRATSRLQQMQSDFAHMNRVSTMGELAASLSHEITQPIASARNNTRAAQNFLDMRPPDLSEVKEALASVVGDIDRAGDIIDRIREHMKKAPPRKERFDLNSAVNEVIVLARSVTNRHAVSVQVRFADGSRLVEGDRVQVQQVILNLILNGVEAIEAVEIEPRELLISTGQVGTEVLVAVYDTGLGIDSSQVERIFDAFYTTKPSGTGMGLSICRSIIDAHGGRFWVEPNEPRGAVFRFTLPGAELRS</sequence>
<dbReference type="PROSITE" id="PS50113">
    <property type="entry name" value="PAC"/>
    <property type="match status" value="3"/>
</dbReference>
<dbReference type="InterPro" id="IPR003594">
    <property type="entry name" value="HATPase_dom"/>
</dbReference>
<dbReference type="GO" id="GO:0005524">
    <property type="term" value="F:ATP binding"/>
    <property type="evidence" value="ECO:0007669"/>
    <property type="project" value="InterPro"/>
</dbReference>
<evidence type="ECO:0000256" key="1">
    <source>
        <dbReference type="ARBA" id="ARBA00000085"/>
    </source>
</evidence>
<dbReference type="CDD" id="cd14014">
    <property type="entry name" value="STKc_PknB_like"/>
    <property type="match status" value="1"/>
</dbReference>
<dbReference type="Pfam" id="PF00069">
    <property type="entry name" value="Pkinase"/>
    <property type="match status" value="1"/>
</dbReference>
<dbReference type="SMART" id="SM00065">
    <property type="entry name" value="GAF"/>
    <property type="match status" value="1"/>
</dbReference>
<dbReference type="PROSITE" id="PS50109">
    <property type="entry name" value="HIS_KIN"/>
    <property type="match status" value="1"/>
</dbReference>
<dbReference type="Gene3D" id="3.30.565.10">
    <property type="entry name" value="Histidine kinase-like ATPase, C-terminal domain"/>
    <property type="match status" value="1"/>
</dbReference>
<name>A0A101KUT7_RHILI</name>
<dbReference type="InterPro" id="IPR001610">
    <property type="entry name" value="PAC"/>
</dbReference>
<dbReference type="InterPro" id="IPR027417">
    <property type="entry name" value="P-loop_NTPase"/>
</dbReference>
<dbReference type="Gene3D" id="3.30.450.40">
    <property type="match status" value="1"/>
</dbReference>
<feature type="domain" description="PAC" evidence="7">
    <location>
        <begin position="1698"/>
        <end position="1750"/>
    </location>
</feature>
<dbReference type="Pfam" id="PF13191">
    <property type="entry name" value="AAA_16"/>
    <property type="match status" value="1"/>
</dbReference>
<dbReference type="GO" id="GO:0000155">
    <property type="term" value="F:phosphorelay sensor kinase activity"/>
    <property type="evidence" value="ECO:0007669"/>
    <property type="project" value="InterPro"/>
</dbReference>
<feature type="domain" description="Histidine kinase" evidence="5">
    <location>
        <begin position="1770"/>
        <end position="1985"/>
    </location>
</feature>
<feature type="domain" description="PAC" evidence="7">
    <location>
        <begin position="1449"/>
        <end position="1498"/>
    </location>
</feature>
<feature type="domain" description="PAS" evidence="6">
    <location>
        <begin position="1499"/>
        <end position="1569"/>
    </location>
</feature>
<dbReference type="SUPFAM" id="SSF52540">
    <property type="entry name" value="P-loop containing nucleoside triphosphate hydrolases"/>
    <property type="match status" value="1"/>
</dbReference>
<dbReference type="GO" id="GO:0009882">
    <property type="term" value="F:blue light photoreceptor activity"/>
    <property type="evidence" value="ECO:0007669"/>
    <property type="project" value="UniProtKB-ARBA"/>
</dbReference>
<feature type="domain" description="PAC" evidence="7">
    <location>
        <begin position="1570"/>
        <end position="1624"/>
    </location>
</feature>
<evidence type="ECO:0000259" key="5">
    <source>
        <dbReference type="PROSITE" id="PS50109"/>
    </source>
</evidence>
<dbReference type="SMART" id="SM00091">
    <property type="entry name" value="PAS"/>
    <property type="match status" value="3"/>
</dbReference>
<dbReference type="Pfam" id="PF08447">
    <property type="entry name" value="PAS_3"/>
    <property type="match status" value="2"/>
</dbReference>
<keyword evidence="3" id="KW-0597">Phosphoprotein</keyword>
<feature type="domain" description="PAS" evidence="6">
    <location>
        <begin position="1625"/>
        <end position="1695"/>
    </location>
</feature>
<dbReference type="Pfam" id="PF13426">
    <property type="entry name" value="PAS_9"/>
    <property type="match status" value="1"/>
</dbReference>
<dbReference type="SMART" id="SM00220">
    <property type="entry name" value="S_TKc"/>
    <property type="match status" value="1"/>
</dbReference>
<dbReference type="SMART" id="SM00387">
    <property type="entry name" value="HATPase_c"/>
    <property type="match status" value="1"/>
</dbReference>
<dbReference type="FunFam" id="3.30.450.20:FF:000099">
    <property type="entry name" value="Sensory box sensor histidine kinase"/>
    <property type="match status" value="1"/>
</dbReference>